<reference evidence="9" key="1">
    <citation type="journal article" date="2023" name="Science">
        <title>Elucidation of the pathway for biosynthesis of saponin adjuvants from the soapbark tree.</title>
        <authorList>
            <person name="Reed J."/>
            <person name="Orme A."/>
            <person name="El-Demerdash A."/>
            <person name="Owen C."/>
            <person name="Martin L.B.B."/>
            <person name="Misra R.C."/>
            <person name="Kikuchi S."/>
            <person name="Rejzek M."/>
            <person name="Martin A.C."/>
            <person name="Harkess A."/>
            <person name="Leebens-Mack J."/>
            <person name="Louveau T."/>
            <person name="Stephenson M.J."/>
            <person name="Osbourn A."/>
        </authorList>
    </citation>
    <scope>NUCLEOTIDE SEQUENCE</scope>
    <source>
        <strain evidence="9">S10</strain>
    </source>
</reference>
<organism evidence="9 10">
    <name type="scientific">Quillaja saponaria</name>
    <name type="common">Soap bark tree</name>
    <dbReference type="NCBI Taxonomy" id="32244"/>
    <lineage>
        <taxon>Eukaryota</taxon>
        <taxon>Viridiplantae</taxon>
        <taxon>Streptophyta</taxon>
        <taxon>Embryophyta</taxon>
        <taxon>Tracheophyta</taxon>
        <taxon>Spermatophyta</taxon>
        <taxon>Magnoliopsida</taxon>
        <taxon>eudicotyledons</taxon>
        <taxon>Gunneridae</taxon>
        <taxon>Pentapetalae</taxon>
        <taxon>rosids</taxon>
        <taxon>fabids</taxon>
        <taxon>Fabales</taxon>
        <taxon>Quillajaceae</taxon>
        <taxon>Quillaja</taxon>
    </lineage>
</organism>
<dbReference type="Gene3D" id="2.60.40.790">
    <property type="match status" value="1"/>
</dbReference>
<evidence type="ECO:0000256" key="2">
    <source>
        <dbReference type="ARBA" id="ARBA00022475"/>
    </source>
</evidence>
<accession>A0AAD7LLJ7</accession>
<dbReference type="AlphaFoldDB" id="A0AAD7LLJ7"/>
<dbReference type="PANTHER" id="PTHR43670">
    <property type="entry name" value="HEAT SHOCK PROTEIN 26"/>
    <property type="match status" value="1"/>
</dbReference>
<dbReference type="CDD" id="cd06464">
    <property type="entry name" value="ACD_sHsps-like"/>
    <property type="match status" value="1"/>
</dbReference>
<dbReference type="EMBL" id="JARAOO010000008">
    <property type="protein sequence ID" value="KAJ7960379.1"/>
    <property type="molecule type" value="Genomic_DNA"/>
</dbReference>
<evidence type="ECO:0000313" key="9">
    <source>
        <dbReference type="EMBL" id="KAJ7960379.1"/>
    </source>
</evidence>
<comment type="subcellular location">
    <subcellularLocation>
        <location evidence="1">Cell membrane</location>
        <topology evidence="1">Single-pass membrane protein</topology>
    </subcellularLocation>
</comment>
<evidence type="ECO:0000256" key="3">
    <source>
        <dbReference type="ARBA" id="ARBA00022821"/>
    </source>
</evidence>
<dbReference type="Pfam" id="PF00011">
    <property type="entry name" value="HSP20"/>
    <property type="match status" value="1"/>
</dbReference>
<dbReference type="Proteomes" id="UP001163823">
    <property type="component" value="Chromosome 8"/>
</dbReference>
<feature type="region of interest" description="Disordered" evidence="6">
    <location>
        <begin position="110"/>
        <end position="174"/>
    </location>
</feature>
<comment type="similarity">
    <text evidence="4 5">Belongs to the small heat shock protein (HSP20) family.</text>
</comment>
<evidence type="ECO:0000313" key="10">
    <source>
        <dbReference type="Proteomes" id="UP001163823"/>
    </source>
</evidence>
<keyword evidence="7" id="KW-1133">Transmembrane helix</keyword>
<evidence type="ECO:0000256" key="5">
    <source>
        <dbReference type="RuleBase" id="RU003616"/>
    </source>
</evidence>
<feature type="compositionally biased region" description="Polar residues" evidence="6">
    <location>
        <begin position="111"/>
        <end position="123"/>
    </location>
</feature>
<dbReference type="InterPro" id="IPR002068">
    <property type="entry name" value="A-crystallin/Hsp20_dom"/>
</dbReference>
<keyword evidence="7" id="KW-0472">Membrane</keyword>
<feature type="compositionally biased region" description="Basic and acidic residues" evidence="6">
    <location>
        <begin position="124"/>
        <end position="174"/>
    </location>
</feature>
<dbReference type="GO" id="GO:0006952">
    <property type="term" value="P:defense response"/>
    <property type="evidence" value="ECO:0007669"/>
    <property type="project" value="UniProtKB-KW"/>
</dbReference>
<protein>
    <submittedName>
        <fullName evidence="9">Inactive protein RESTRICTED TEV MOVEMENT 2-like</fullName>
    </submittedName>
</protein>
<evidence type="ECO:0000259" key="8">
    <source>
        <dbReference type="PROSITE" id="PS01031"/>
    </source>
</evidence>
<dbReference type="PROSITE" id="PS01031">
    <property type="entry name" value="SHSP"/>
    <property type="match status" value="1"/>
</dbReference>
<gene>
    <name evidence="9" type="ORF">O6P43_020829</name>
</gene>
<feature type="transmembrane region" description="Helical" evidence="7">
    <location>
        <begin position="183"/>
        <end position="207"/>
    </location>
</feature>
<comment type="caution">
    <text evidence="9">The sequence shown here is derived from an EMBL/GenBank/DDBJ whole genome shotgun (WGS) entry which is preliminary data.</text>
</comment>
<proteinExistence type="inferred from homology"/>
<evidence type="ECO:0000256" key="7">
    <source>
        <dbReference type="SAM" id="Phobius"/>
    </source>
</evidence>
<evidence type="ECO:0000256" key="1">
    <source>
        <dbReference type="ARBA" id="ARBA00004162"/>
    </source>
</evidence>
<keyword evidence="10" id="KW-1185">Reference proteome</keyword>
<dbReference type="SUPFAM" id="SSF49764">
    <property type="entry name" value="HSP20-like chaperones"/>
    <property type="match status" value="1"/>
</dbReference>
<dbReference type="KEGG" id="qsa:O6P43_020829"/>
<evidence type="ECO:0000256" key="4">
    <source>
        <dbReference type="PROSITE-ProRule" id="PRU00285"/>
    </source>
</evidence>
<feature type="domain" description="SHSP" evidence="8">
    <location>
        <begin position="15"/>
        <end position="123"/>
    </location>
</feature>
<sequence length="215" mass="24497">MGSTKAQPPATKNTIIYEDFEPTFDWIKEEELDTLIIFLPGFKKDELKVQVTPSRNLRIHGEQKISENGETKYRRFRKEFPIPPNCDTTKITAKFESSVLLFVRHPKKMSKTTGDQAQQAQKSSDNKKQVATAEEGKVASKETSKENNKQGNEKNTTNREENAGEVSKKTTGTIEKEPNHRNILGRVVMGFNLVMVVLVLLVLWLYIKTNNIRSN</sequence>
<keyword evidence="2" id="KW-1003">Cell membrane</keyword>
<keyword evidence="7" id="KW-0812">Transmembrane</keyword>
<keyword evidence="3" id="KW-0611">Plant defense</keyword>
<name>A0AAD7LLJ7_QUISA</name>
<dbReference type="InterPro" id="IPR008978">
    <property type="entry name" value="HSP20-like_chaperone"/>
</dbReference>
<evidence type="ECO:0000256" key="6">
    <source>
        <dbReference type="SAM" id="MobiDB-lite"/>
    </source>
</evidence>
<dbReference type="GO" id="GO:0034605">
    <property type="term" value="P:cellular response to heat"/>
    <property type="evidence" value="ECO:0007669"/>
    <property type="project" value="TreeGrafter"/>
</dbReference>
<dbReference type="GO" id="GO:0005886">
    <property type="term" value="C:plasma membrane"/>
    <property type="evidence" value="ECO:0007669"/>
    <property type="project" value="UniProtKB-SubCell"/>
</dbReference>
<dbReference type="PANTHER" id="PTHR43670:SF73">
    <property type="entry name" value="INACTIVE PROTEIN RESTRICTED TEV MOVEMENT 2-LIKE"/>
    <property type="match status" value="1"/>
</dbReference>